<evidence type="ECO:0000256" key="2">
    <source>
        <dbReference type="ARBA" id="ARBA00009436"/>
    </source>
</evidence>
<dbReference type="InterPro" id="IPR029008">
    <property type="entry name" value="EMC6-like"/>
</dbReference>
<dbReference type="Proteomes" id="UP000683000">
    <property type="component" value="Unassembled WGS sequence"/>
</dbReference>
<evidence type="ECO:0000256" key="1">
    <source>
        <dbReference type="ARBA" id="ARBA00004477"/>
    </source>
</evidence>
<comment type="caution">
    <text evidence="9">The sequence shown here is derived from an EMBL/GenBank/DDBJ whole genome shotgun (WGS) entry which is preliminary data.</text>
</comment>
<feature type="transmembrane region" description="Helical" evidence="8">
    <location>
        <begin position="48"/>
        <end position="66"/>
    </location>
</feature>
<evidence type="ECO:0000313" key="9">
    <source>
        <dbReference type="EMBL" id="KAG6373744.1"/>
    </source>
</evidence>
<organism evidence="9 10">
    <name type="scientific">Boletus reticuloceps</name>
    <dbReference type="NCBI Taxonomy" id="495285"/>
    <lineage>
        <taxon>Eukaryota</taxon>
        <taxon>Fungi</taxon>
        <taxon>Dikarya</taxon>
        <taxon>Basidiomycota</taxon>
        <taxon>Agaricomycotina</taxon>
        <taxon>Agaricomycetes</taxon>
        <taxon>Agaricomycetidae</taxon>
        <taxon>Boletales</taxon>
        <taxon>Boletineae</taxon>
        <taxon>Boletaceae</taxon>
        <taxon>Boletoideae</taxon>
        <taxon>Boletus</taxon>
    </lineage>
</organism>
<evidence type="ECO:0000256" key="7">
    <source>
        <dbReference type="ARBA" id="ARBA00023136"/>
    </source>
</evidence>
<dbReference type="Pfam" id="PF07019">
    <property type="entry name" value="EMC6"/>
    <property type="match status" value="1"/>
</dbReference>
<evidence type="ECO:0000313" key="10">
    <source>
        <dbReference type="Proteomes" id="UP000683000"/>
    </source>
</evidence>
<comment type="similarity">
    <text evidence="2">Belongs to the EMC6 family.</text>
</comment>
<dbReference type="GO" id="GO:0034975">
    <property type="term" value="P:protein folding in endoplasmic reticulum"/>
    <property type="evidence" value="ECO:0007669"/>
    <property type="project" value="TreeGrafter"/>
</dbReference>
<accession>A0A8I2YJZ0</accession>
<dbReference type="GO" id="GO:0072546">
    <property type="term" value="C:EMC complex"/>
    <property type="evidence" value="ECO:0007669"/>
    <property type="project" value="InterPro"/>
</dbReference>
<keyword evidence="6 8" id="KW-1133">Transmembrane helix</keyword>
<dbReference type="PANTHER" id="PTHR20994">
    <property type="entry name" value="ER MEMBRANE PROTEIN COMPLEX SUBUNIT 6"/>
    <property type="match status" value="1"/>
</dbReference>
<protein>
    <recommendedName>
        <fullName evidence="3">ER membrane protein complex subunit 6</fullName>
    </recommendedName>
</protein>
<keyword evidence="7 8" id="KW-0472">Membrane</keyword>
<evidence type="ECO:0000256" key="4">
    <source>
        <dbReference type="ARBA" id="ARBA00022692"/>
    </source>
</evidence>
<sequence>MASPSDSAAQLVFAPNVLHNQSLTSVKFLSSCFAGAVAGILGLENWHGFALFGLSVLSTSFVIYAINCKGNPAKYLSDGLGELVNPGQDNIFTFILVWTLFYGVSRLFVFGGNER</sequence>
<dbReference type="AlphaFoldDB" id="A0A8I2YJZ0"/>
<proteinExistence type="inferred from homology"/>
<keyword evidence="5" id="KW-0256">Endoplasmic reticulum</keyword>
<dbReference type="EMBL" id="JAGFBS010000020">
    <property type="protein sequence ID" value="KAG6373744.1"/>
    <property type="molecule type" value="Genomic_DNA"/>
</dbReference>
<evidence type="ECO:0000256" key="5">
    <source>
        <dbReference type="ARBA" id="ARBA00022824"/>
    </source>
</evidence>
<evidence type="ECO:0000256" key="6">
    <source>
        <dbReference type="ARBA" id="ARBA00022989"/>
    </source>
</evidence>
<keyword evidence="4 8" id="KW-0812">Transmembrane</keyword>
<keyword evidence="10" id="KW-1185">Reference proteome</keyword>
<dbReference type="GO" id="GO:0000045">
    <property type="term" value="P:autophagosome assembly"/>
    <property type="evidence" value="ECO:0007669"/>
    <property type="project" value="TreeGrafter"/>
</dbReference>
<feature type="transmembrane region" description="Helical" evidence="8">
    <location>
        <begin position="22"/>
        <end position="41"/>
    </location>
</feature>
<dbReference type="PANTHER" id="PTHR20994:SF0">
    <property type="entry name" value="ER MEMBRANE PROTEIN COMPLEX SUBUNIT 6"/>
    <property type="match status" value="1"/>
</dbReference>
<reference evidence="9" key="1">
    <citation type="submission" date="2021-03" db="EMBL/GenBank/DDBJ databases">
        <title>Evolutionary innovations through gain and loss of genes in the ectomycorrhizal Boletales.</title>
        <authorList>
            <person name="Wu G."/>
            <person name="Miyauchi S."/>
            <person name="Morin E."/>
            <person name="Yang Z.-L."/>
            <person name="Xu J."/>
            <person name="Martin F.M."/>
        </authorList>
    </citation>
    <scope>NUCLEOTIDE SEQUENCE</scope>
    <source>
        <strain evidence="9">BR01</strain>
    </source>
</reference>
<comment type="subcellular location">
    <subcellularLocation>
        <location evidence="1">Endoplasmic reticulum membrane</location>
        <topology evidence="1">Multi-pass membrane protein</topology>
    </subcellularLocation>
</comment>
<evidence type="ECO:0000256" key="3">
    <source>
        <dbReference type="ARBA" id="ARBA00020827"/>
    </source>
</evidence>
<feature type="transmembrane region" description="Helical" evidence="8">
    <location>
        <begin position="91"/>
        <end position="109"/>
    </location>
</feature>
<dbReference type="OrthoDB" id="16510at2759"/>
<evidence type="ECO:0000256" key="8">
    <source>
        <dbReference type="SAM" id="Phobius"/>
    </source>
</evidence>
<name>A0A8I2YJZ0_9AGAM</name>
<gene>
    <name evidence="9" type="ORF">JVT61DRAFT_5886</name>
</gene>
<dbReference type="InterPro" id="IPR008504">
    <property type="entry name" value="Emc6"/>
</dbReference>